<keyword evidence="7 15" id="KW-0963">Cytoplasm</keyword>
<evidence type="ECO:0000256" key="7">
    <source>
        <dbReference type="ARBA" id="ARBA00022490"/>
    </source>
</evidence>
<dbReference type="InterPro" id="IPR023148">
    <property type="entry name" value="tRNA_m1G_MeTrfase_C_sf"/>
</dbReference>
<reference evidence="19 20" key="1">
    <citation type="journal article" date="2007" name="Proc. Natl. Acad. Sci. U.S.A.">
        <title>The Orientia tsutsugamushi genome reveals massive proliferation of conjugative type IV secretion system and host-cell interaction genes.</title>
        <authorList>
            <person name="Cho N.-H."/>
            <person name="Kim H.-R."/>
            <person name="Lee J.-H."/>
            <person name="Kim S.-Y."/>
            <person name="Kim J."/>
            <person name="Cha S."/>
            <person name="Kim S.-Y."/>
            <person name="Darby A.C."/>
            <person name="Fuxelius H.-H."/>
            <person name="Yin J."/>
            <person name="Kim J.H."/>
            <person name="Kim J."/>
            <person name="Lee S.J."/>
            <person name="Koh Y.-S."/>
            <person name="Jang W.-J."/>
            <person name="Park K.-H."/>
            <person name="Andersson S.G.E."/>
            <person name="Choi M.-S."/>
            <person name="Kim I.-S."/>
        </authorList>
    </citation>
    <scope>NUCLEOTIDE SEQUENCE [LARGE SCALE GENOMIC DNA]</scope>
    <source>
        <strain evidence="19 20">Boryong</strain>
    </source>
</reference>
<evidence type="ECO:0000256" key="10">
    <source>
        <dbReference type="ARBA" id="ARBA00022691"/>
    </source>
</evidence>
<evidence type="ECO:0000256" key="3">
    <source>
        <dbReference type="ARBA" id="ARBA00007630"/>
    </source>
</evidence>
<dbReference type="EMBL" id="AM494475">
    <property type="protein sequence ID" value="CAM79463.1"/>
    <property type="molecule type" value="Genomic_DNA"/>
</dbReference>
<dbReference type="CDD" id="cd18080">
    <property type="entry name" value="TrmD-like"/>
    <property type="match status" value="1"/>
</dbReference>
<dbReference type="Gene3D" id="3.40.1280.10">
    <property type="match status" value="1"/>
</dbReference>
<dbReference type="Gene3D" id="1.10.1270.20">
    <property type="entry name" value="tRNA(m1g37)methyltransferase, domain 2"/>
    <property type="match status" value="1"/>
</dbReference>
<keyword evidence="9 15" id="KW-0808">Transferase</keyword>
<gene>
    <name evidence="15 19" type="primary">trmD</name>
    <name evidence="19" type="ordered locus">OTBS_0397</name>
</gene>
<evidence type="ECO:0000256" key="5">
    <source>
        <dbReference type="ARBA" id="ARBA00012807"/>
    </source>
</evidence>
<evidence type="ECO:0000256" key="12">
    <source>
        <dbReference type="ARBA" id="ARBA00029736"/>
    </source>
</evidence>
<evidence type="ECO:0000313" key="19">
    <source>
        <dbReference type="EMBL" id="CAM79463.1"/>
    </source>
</evidence>
<evidence type="ECO:0000313" key="20">
    <source>
        <dbReference type="Proteomes" id="UP000001565"/>
    </source>
</evidence>
<evidence type="ECO:0000256" key="2">
    <source>
        <dbReference type="ARBA" id="ARBA00004496"/>
    </source>
</evidence>
<comment type="subunit">
    <text evidence="4 15 17">Homodimer.</text>
</comment>
<dbReference type="Proteomes" id="UP000001565">
    <property type="component" value="Chromosome"/>
</dbReference>
<proteinExistence type="inferred from homology"/>
<dbReference type="PIRSF" id="PIRSF000386">
    <property type="entry name" value="tRNA_mtase"/>
    <property type="match status" value="1"/>
</dbReference>
<evidence type="ECO:0000256" key="13">
    <source>
        <dbReference type="ARBA" id="ARBA00033392"/>
    </source>
</evidence>
<feature type="domain" description="tRNA methyltransferase TRMD/TRM10-type" evidence="18">
    <location>
        <begin position="21"/>
        <end position="250"/>
    </location>
</feature>
<comment type="subcellular location">
    <subcellularLocation>
        <location evidence="2 15 17">Cytoplasm</location>
    </subcellularLocation>
</comment>
<dbReference type="HOGENOM" id="CLU_047363_0_1_5"/>
<accession>A5CCN1</accession>
<evidence type="ECO:0000256" key="11">
    <source>
        <dbReference type="ARBA" id="ARBA00022694"/>
    </source>
</evidence>
<dbReference type="GO" id="GO:0052906">
    <property type="term" value="F:tRNA (guanine(37)-N1)-methyltransferase activity"/>
    <property type="evidence" value="ECO:0007669"/>
    <property type="project" value="UniProtKB-UniRule"/>
</dbReference>
<dbReference type="InterPro" id="IPR029028">
    <property type="entry name" value="Alpha/beta_knot_MTases"/>
</dbReference>
<keyword evidence="8 15" id="KW-0489">Methyltransferase</keyword>
<evidence type="ECO:0000256" key="4">
    <source>
        <dbReference type="ARBA" id="ARBA00011738"/>
    </source>
</evidence>
<dbReference type="NCBIfam" id="NF000648">
    <property type="entry name" value="PRK00026.1"/>
    <property type="match status" value="1"/>
</dbReference>
<dbReference type="EC" id="2.1.1.228" evidence="5 15"/>
<organism evidence="19 20">
    <name type="scientific">Orientia tsutsugamushi (strain Boryong)</name>
    <name type="common">Rickettsia tsutsugamushi</name>
    <dbReference type="NCBI Taxonomy" id="357244"/>
    <lineage>
        <taxon>Bacteria</taxon>
        <taxon>Pseudomonadati</taxon>
        <taxon>Pseudomonadota</taxon>
        <taxon>Alphaproteobacteria</taxon>
        <taxon>Rickettsiales</taxon>
        <taxon>Rickettsiaceae</taxon>
        <taxon>Rickettsieae</taxon>
        <taxon>Orientia</taxon>
    </lineage>
</organism>
<sequence length="264" mass="30198">MPFLNNKLQIMLNTSSFFHANILSLFPEMFPGPLQYSLAGKALKKNIWSYKAINIKDFGLTKHKKVDDEPYGGGYGLVMRADVLEKAIDYALNTYTNLNTKPYLYYMSPRGNIINQNLIKEIIKQKNIIIICGRFEGIDERVIEKYNVSEISLGNFVLSGGEIAALALLDSCIRLLPGVIANQNTLLEESFNTINEGNVTLLEYPLYTRPAVWCNLKVPEVLLSGDHKKIKEWRLNQSIKITKQRRPHFIIDNTYEYKNSRSTK</sequence>
<dbReference type="AlphaFoldDB" id="A5CCN1"/>
<evidence type="ECO:0000256" key="8">
    <source>
        <dbReference type="ARBA" id="ARBA00022603"/>
    </source>
</evidence>
<comment type="catalytic activity">
    <reaction evidence="14 15 17">
        <text>guanosine(37) in tRNA + S-adenosyl-L-methionine = N(1)-methylguanosine(37) in tRNA + S-adenosyl-L-homocysteine + H(+)</text>
        <dbReference type="Rhea" id="RHEA:36899"/>
        <dbReference type="Rhea" id="RHEA-COMP:10145"/>
        <dbReference type="Rhea" id="RHEA-COMP:10147"/>
        <dbReference type="ChEBI" id="CHEBI:15378"/>
        <dbReference type="ChEBI" id="CHEBI:57856"/>
        <dbReference type="ChEBI" id="CHEBI:59789"/>
        <dbReference type="ChEBI" id="CHEBI:73542"/>
        <dbReference type="ChEBI" id="CHEBI:74269"/>
        <dbReference type="EC" id="2.1.1.228"/>
    </reaction>
</comment>
<name>A5CCN1_ORITB</name>
<feature type="binding site" evidence="15 16">
    <location>
        <position position="133"/>
    </location>
    <ligand>
        <name>S-adenosyl-L-methionine</name>
        <dbReference type="ChEBI" id="CHEBI:59789"/>
    </ligand>
</feature>
<evidence type="ECO:0000256" key="14">
    <source>
        <dbReference type="ARBA" id="ARBA00047783"/>
    </source>
</evidence>
<protein>
    <recommendedName>
        <fullName evidence="6 15">tRNA (guanine-N(1)-)-methyltransferase</fullName>
        <ecNumber evidence="5 15">2.1.1.228</ecNumber>
    </recommendedName>
    <alternativeName>
        <fullName evidence="12 15">M1G-methyltransferase</fullName>
    </alternativeName>
    <alternativeName>
        <fullName evidence="13 15">tRNA [GM37] methyltransferase</fullName>
    </alternativeName>
</protein>
<evidence type="ECO:0000256" key="9">
    <source>
        <dbReference type="ARBA" id="ARBA00022679"/>
    </source>
</evidence>
<dbReference type="InterPro" id="IPR029026">
    <property type="entry name" value="tRNA_m1G_MTases_N"/>
</dbReference>
<dbReference type="InterPro" id="IPR016009">
    <property type="entry name" value="tRNA_MeTrfase_TRMD/TRM10"/>
</dbReference>
<dbReference type="InterPro" id="IPR002649">
    <property type="entry name" value="tRNA_m1G_MeTrfase_TrmD"/>
</dbReference>
<dbReference type="HAMAP" id="MF_00605">
    <property type="entry name" value="TrmD"/>
    <property type="match status" value="1"/>
</dbReference>
<dbReference type="KEGG" id="ots:OTBS_0397"/>
<evidence type="ECO:0000256" key="6">
    <source>
        <dbReference type="ARBA" id="ARBA00014679"/>
    </source>
</evidence>
<dbReference type="GO" id="GO:0005829">
    <property type="term" value="C:cytosol"/>
    <property type="evidence" value="ECO:0007669"/>
    <property type="project" value="TreeGrafter"/>
</dbReference>
<keyword evidence="10 15" id="KW-0949">S-adenosyl-L-methionine</keyword>
<dbReference type="SUPFAM" id="SSF75217">
    <property type="entry name" value="alpha/beta knot"/>
    <property type="match status" value="1"/>
</dbReference>
<evidence type="ECO:0000256" key="1">
    <source>
        <dbReference type="ARBA" id="ARBA00002634"/>
    </source>
</evidence>
<dbReference type="eggNOG" id="COG0336">
    <property type="taxonomic scope" value="Bacteria"/>
</dbReference>
<evidence type="ECO:0000256" key="15">
    <source>
        <dbReference type="HAMAP-Rule" id="MF_00605"/>
    </source>
</evidence>
<dbReference type="NCBIfam" id="TIGR00088">
    <property type="entry name" value="trmD"/>
    <property type="match status" value="1"/>
</dbReference>
<feature type="binding site" evidence="15 16">
    <location>
        <begin position="153"/>
        <end position="158"/>
    </location>
    <ligand>
        <name>S-adenosyl-L-methionine</name>
        <dbReference type="ChEBI" id="CHEBI:59789"/>
    </ligand>
</feature>
<dbReference type="Pfam" id="PF01746">
    <property type="entry name" value="tRNA_m1G_MT"/>
    <property type="match status" value="1"/>
</dbReference>
<evidence type="ECO:0000256" key="17">
    <source>
        <dbReference type="RuleBase" id="RU003464"/>
    </source>
</evidence>
<dbReference type="PANTHER" id="PTHR46417">
    <property type="entry name" value="TRNA (GUANINE-N(1)-)-METHYLTRANSFERASE"/>
    <property type="match status" value="1"/>
</dbReference>
<comment type="similarity">
    <text evidence="3 15 17">Belongs to the RNA methyltransferase TrmD family.</text>
</comment>
<evidence type="ECO:0000256" key="16">
    <source>
        <dbReference type="PIRSR" id="PIRSR000386-1"/>
    </source>
</evidence>
<comment type="function">
    <text evidence="1 15 17">Specifically methylates guanosine-37 in various tRNAs.</text>
</comment>
<dbReference type="GO" id="GO:0002939">
    <property type="term" value="P:tRNA N1-guanine methylation"/>
    <property type="evidence" value="ECO:0007669"/>
    <property type="project" value="TreeGrafter"/>
</dbReference>
<keyword evidence="11 15" id="KW-0819">tRNA processing</keyword>
<evidence type="ECO:0000259" key="18">
    <source>
        <dbReference type="Pfam" id="PF01746"/>
    </source>
</evidence>
<dbReference type="PANTHER" id="PTHR46417:SF1">
    <property type="entry name" value="TRNA (GUANINE-N(1)-)-METHYLTRANSFERASE"/>
    <property type="match status" value="1"/>
</dbReference>